<keyword evidence="3" id="KW-1185">Reference proteome</keyword>
<dbReference type="EMBL" id="CP092900">
    <property type="protein sequence ID" value="UTC24086.1"/>
    <property type="molecule type" value="Genomic_DNA"/>
</dbReference>
<evidence type="ECO:0000313" key="2">
    <source>
        <dbReference type="EMBL" id="UTC24086.1"/>
    </source>
</evidence>
<accession>A0ABY5DJN4</accession>
<dbReference type="RefSeq" id="WP_258567870.1">
    <property type="nucleotide sequence ID" value="NZ_CP092900.1"/>
</dbReference>
<name>A0ABY5DJN4_9GAMM</name>
<evidence type="ECO:0000313" key="3">
    <source>
        <dbReference type="Proteomes" id="UP001055955"/>
    </source>
</evidence>
<organism evidence="2 3">
    <name type="scientific">Candidatus Comchoanobacter bicostacola</name>
    <dbReference type="NCBI Taxonomy" id="2919598"/>
    <lineage>
        <taxon>Bacteria</taxon>
        <taxon>Pseudomonadati</taxon>
        <taxon>Pseudomonadota</taxon>
        <taxon>Gammaproteobacteria</taxon>
        <taxon>Candidatus Comchoanobacterales</taxon>
        <taxon>Candidatus Comchoanobacteraceae</taxon>
        <taxon>Candidatus Comchoanobacter</taxon>
    </lineage>
</organism>
<dbReference type="Proteomes" id="UP001055955">
    <property type="component" value="Chromosome"/>
</dbReference>
<sequence length="493" mass="55324">MLGQQKNKRKQEQSPKASYTETKREALVDISPSSVSNSTEQALSRTKVKNPLTALGVPAIFYERYLKRQELQRYKKVVKINHMCKADAASNPDEICAFAAVKLEHEGRALRELVQDPVNHLGSSDWPYTFKALNTFGALQVRSSVSKGKAAIDEGALRGSTVCMVGRREHNPMFFCALSGIEPFTYKKLMMTAVPEPIIRVSDILNSRSFIPDVTYSSVNLSKPMDNKYCMITCFDTQEEVDSYAIDCSLGLYSCPHATMFSMRNNDVLHRSDIHWTTDVNVTDATKTATASLVQACGDFKDLNKPLKANVELIYSNCQGFIDFLNKYVDGSCLSNEEKLVNAYTKSQVQHPDLSVALKQYATAYPTVSRKLHFYYKLDKLSKASAFSALTLIDKKRKKPSRALTAIEVTSAIAKRKPIAGLSFDIIDRELKTANSKITAISSKIFSVKELEQQNRYFRCASEETRAKLLLEEAKHGRLFDRILECVPTYVTA</sequence>
<evidence type="ECO:0000256" key="1">
    <source>
        <dbReference type="SAM" id="MobiDB-lite"/>
    </source>
</evidence>
<feature type="region of interest" description="Disordered" evidence="1">
    <location>
        <begin position="1"/>
        <end position="44"/>
    </location>
</feature>
<feature type="compositionally biased region" description="Polar residues" evidence="1">
    <location>
        <begin position="31"/>
        <end position="44"/>
    </location>
</feature>
<gene>
    <name evidence="2" type="ORF">MMH89_02445</name>
</gene>
<reference evidence="2 3" key="1">
    <citation type="journal article" date="2022" name="Nat. Microbiol.">
        <title>The microbiome of a bacterivorous marine choanoflagellate contains a resource-demanding obligate bacterial associate.</title>
        <authorList>
            <person name="Needham D.M."/>
            <person name="Poirier C."/>
            <person name="Bachy C."/>
            <person name="George E.E."/>
            <person name="Wilken S."/>
            <person name="Yung C.C.M."/>
            <person name="Limardo A.J."/>
            <person name="Morando M."/>
            <person name="Sudek L."/>
            <person name="Malmstrom R.R."/>
            <person name="Keeling P.J."/>
            <person name="Santoro A.E."/>
            <person name="Worden A.Z."/>
        </authorList>
    </citation>
    <scope>NUCLEOTIDE SEQUENCE [LARGE SCALE GENOMIC DNA]</scope>
    <source>
        <strain evidence="2 3">Comchoano-1</strain>
    </source>
</reference>
<proteinExistence type="predicted"/>
<protein>
    <submittedName>
        <fullName evidence="2">Uncharacterized protein</fullName>
    </submittedName>
</protein>